<feature type="domain" description="Solute-binding protein family 3/N-terminal" evidence="3">
    <location>
        <begin position="66"/>
        <end position="306"/>
    </location>
</feature>
<reference evidence="4 5" key="1">
    <citation type="submission" date="2022-04" db="EMBL/GenBank/DDBJ databases">
        <authorList>
            <person name="Grouzdev D.S."/>
            <person name="Pantiukh K.S."/>
            <person name="Krutkina M.S."/>
        </authorList>
    </citation>
    <scope>NUCLEOTIDE SEQUENCE [LARGE SCALE GENOMIC DNA]</scope>
    <source>
        <strain evidence="4 5">Jip08</strain>
    </source>
</reference>
<evidence type="ECO:0000256" key="1">
    <source>
        <dbReference type="ARBA" id="ARBA00022729"/>
    </source>
</evidence>
<accession>A0ABT0DMJ0</accession>
<dbReference type="Proteomes" id="UP001202867">
    <property type="component" value="Unassembled WGS sequence"/>
</dbReference>
<protein>
    <submittedName>
        <fullName evidence="4">Methanol oxidation system protein MoxJ</fullName>
    </submittedName>
</protein>
<dbReference type="InterPro" id="IPR022455">
    <property type="entry name" value="Methanol_oxidation_MoxJ"/>
</dbReference>
<keyword evidence="1" id="KW-0732">Signal</keyword>
<keyword evidence="5" id="KW-1185">Reference proteome</keyword>
<evidence type="ECO:0000313" key="4">
    <source>
        <dbReference type="EMBL" id="MCK0208497.1"/>
    </source>
</evidence>
<evidence type="ECO:0000256" key="2">
    <source>
        <dbReference type="SAM" id="MobiDB-lite"/>
    </source>
</evidence>
<organism evidence="4 5">
    <name type="scientific">Ancylobacter koreensis</name>
    <dbReference type="NCBI Taxonomy" id="266121"/>
    <lineage>
        <taxon>Bacteria</taxon>
        <taxon>Pseudomonadati</taxon>
        <taxon>Pseudomonadota</taxon>
        <taxon>Alphaproteobacteria</taxon>
        <taxon>Hyphomicrobiales</taxon>
        <taxon>Xanthobacteraceae</taxon>
        <taxon>Ancylobacter</taxon>
    </lineage>
</organism>
<dbReference type="SMART" id="SM00062">
    <property type="entry name" value="PBPb"/>
    <property type="match status" value="1"/>
</dbReference>
<dbReference type="PANTHER" id="PTHR35936:SF17">
    <property type="entry name" value="ARGININE-BINDING EXTRACELLULAR PROTEIN ARTP"/>
    <property type="match status" value="1"/>
</dbReference>
<sequence length="315" mass="34558">MSNVQSPNVQSPNVQSPKAHYTSRSAARRSGLFAGLALSALVLGLGSLAHAATVEADKAGGRNPNALRICASNVEAPFSAADSTGFEDRIATVLAQAMGRKPVFVRTDQPGIYLVRDQLDKNNCDVVMGVDVGDDRLLTSKPYYRTGYVLVTKADRNITTGDWEDQSVKDQTRFAVRFYSPAETMLKRIGRFEDNAAYMYSLVNFKSRRNQWVQVPGDRIVTEVANGEADVGIAFAPEVARYVKSSSTPLRMTVISKDIDRPNDQPIPMHYDQAVGVRKNDPALRDEINAALDKAKVQIEQILTQEGIPLLDPNT</sequence>
<gene>
    <name evidence="4" type="primary">moxJ</name>
    <name evidence="4" type="ORF">MWN33_10685</name>
</gene>
<dbReference type="PANTHER" id="PTHR35936">
    <property type="entry name" value="MEMBRANE-BOUND LYTIC MUREIN TRANSGLYCOSYLASE F"/>
    <property type="match status" value="1"/>
</dbReference>
<dbReference type="SUPFAM" id="SSF53850">
    <property type="entry name" value="Periplasmic binding protein-like II"/>
    <property type="match status" value="1"/>
</dbReference>
<dbReference type="NCBIfam" id="TIGR03870">
    <property type="entry name" value="ABC_MoxJ"/>
    <property type="match status" value="1"/>
</dbReference>
<evidence type="ECO:0000313" key="5">
    <source>
        <dbReference type="Proteomes" id="UP001202867"/>
    </source>
</evidence>
<dbReference type="RefSeq" id="WP_247200487.1">
    <property type="nucleotide sequence ID" value="NZ_JALKCG010000003.1"/>
</dbReference>
<proteinExistence type="predicted"/>
<evidence type="ECO:0000259" key="3">
    <source>
        <dbReference type="SMART" id="SM00062"/>
    </source>
</evidence>
<reference evidence="5" key="2">
    <citation type="submission" date="2023-07" db="EMBL/GenBank/DDBJ databases">
        <title>Ancylobacter moscoviensis sp. nov., facultatively methylotrophic bacteria from activated sludge and the reclassification of Starkeya novella (Starkey 1934) Kelly et al. 2000 as Ancylobacter novellus comb. nov., Starkeya koreensis Im et al. 2006 as Ancylobacter koreensis comb.nov., Angulomicrobium tetraedrale Vasil'eva et al. 1986 as Ancylobacter tetraedralis comb. nov., Angulomicrobium amanitiforme Fritz et al. 2004 as Ancylobacter amanitiformis comb. nov. and Methylorhabdus multivorans Doronina et al. 1996 as Ancylobacter multivorans comb. nov. and emended description of the genus Ancylobacter.</title>
        <authorList>
            <person name="Doronina N."/>
            <person name="Chemodurova A."/>
            <person name="Grouzdev D."/>
            <person name="Koziaeva V."/>
            <person name="Shi W."/>
            <person name="Wu L."/>
            <person name="Kaparullina E."/>
        </authorList>
    </citation>
    <scope>NUCLEOTIDE SEQUENCE [LARGE SCALE GENOMIC DNA]</scope>
    <source>
        <strain evidence="5">Jip08</strain>
    </source>
</reference>
<dbReference type="EMBL" id="JALKCG010000003">
    <property type="protein sequence ID" value="MCK0208497.1"/>
    <property type="molecule type" value="Genomic_DNA"/>
</dbReference>
<feature type="region of interest" description="Disordered" evidence="2">
    <location>
        <begin position="1"/>
        <end position="22"/>
    </location>
</feature>
<name>A0ABT0DMJ0_9HYPH</name>
<feature type="compositionally biased region" description="Polar residues" evidence="2">
    <location>
        <begin position="1"/>
        <end position="16"/>
    </location>
</feature>
<comment type="caution">
    <text evidence="4">The sequence shown here is derived from an EMBL/GenBank/DDBJ whole genome shotgun (WGS) entry which is preliminary data.</text>
</comment>
<dbReference type="Pfam" id="PF00497">
    <property type="entry name" value="SBP_bac_3"/>
    <property type="match status" value="1"/>
</dbReference>
<dbReference type="InterPro" id="IPR001638">
    <property type="entry name" value="Solute-binding_3/MltF_N"/>
</dbReference>
<dbReference type="Gene3D" id="3.40.190.10">
    <property type="entry name" value="Periplasmic binding protein-like II"/>
    <property type="match status" value="2"/>
</dbReference>